<feature type="region of interest" description="Disordered" evidence="1">
    <location>
        <begin position="103"/>
        <end position="129"/>
    </location>
</feature>
<keyword evidence="2" id="KW-1133">Transmembrane helix</keyword>
<dbReference type="RefSeq" id="WP_387896985.1">
    <property type="nucleotide sequence ID" value="NZ_JBIAPK010000008.1"/>
</dbReference>
<dbReference type="EMBL" id="JBIAPK010000008">
    <property type="protein sequence ID" value="MFF3342026.1"/>
    <property type="molecule type" value="Genomic_DNA"/>
</dbReference>
<dbReference type="InterPro" id="IPR036259">
    <property type="entry name" value="MFS_trans_sf"/>
</dbReference>
<evidence type="ECO:0000313" key="4">
    <source>
        <dbReference type="Proteomes" id="UP001601976"/>
    </source>
</evidence>
<sequence>MADQPVRPDAGGQEPQGTPRKAAVAAWIGSTGEMFSARVRMSGMAIGTQVGFAAAGFAVASAAGIASPEGWLGLRGWEGVGIFTAILCAISAAAIATARETYQVPTEELGTKRRTPGRREEKDPTSVPA</sequence>
<evidence type="ECO:0000313" key="3">
    <source>
        <dbReference type="EMBL" id="MFF3342026.1"/>
    </source>
</evidence>
<feature type="transmembrane region" description="Helical" evidence="2">
    <location>
        <begin position="79"/>
        <end position="98"/>
    </location>
</feature>
<evidence type="ECO:0008006" key="5">
    <source>
        <dbReference type="Google" id="ProtNLM"/>
    </source>
</evidence>
<protein>
    <recommendedName>
        <fullName evidence="5">Integral membrane protein</fullName>
    </recommendedName>
</protein>
<evidence type="ECO:0000256" key="1">
    <source>
        <dbReference type="SAM" id="MobiDB-lite"/>
    </source>
</evidence>
<evidence type="ECO:0000256" key="2">
    <source>
        <dbReference type="SAM" id="Phobius"/>
    </source>
</evidence>
<gene>
    <name evidence="3" type="ORF">ACFYWW_25395</name>
</gene>
<keyword evidence="2" id="KW-0472">Membrane</keyword>
<feature type="transmembrane region" description="Helical" evidence="2">
    <location>
        <begin position="44"/>
        <end position="67"/>
    </location>
</feature>
<reference evidence="3 4" key="1">
    <citation type="submission" date="2024-10" db="EMBL/GenBank/DDBJ databases">
        <title>The Natural Products Discovery Center: Release of the First 8490 Sequenced Strains for Exploring Actinobacteria Biosynthetic Diversity.</title>
        <authorList>
            <person name="Kalkreuter E."/>
            <person name="Kautsar S.A."/>
            <person name="Yang D."/>
            <person name="Bader C.D."/>
            <person name="Teijaro C.N."/>
            <person name="Fluegel L."/>
            <person name="Davis C.M."/>
            <person name="Simpson J.R."/>
            <person name="Lauterbach L."/>
            <person name="Steele A.D."/>
            <person name="Gui C."/>
            <person name="Meng S."/>
            <person name="Li G."/>
            <person name="Viehrig K."/>
            <person name="Ye F."/>
            <person name="Su P."/>
            <person name="Kiefer A.F."/>
            <person name="Nichols A."/>
            <person name="Cepeda A.J."/>
            <person name="Yan W."/>
            <person name="Fan B."/>
            <person name="Jiang Y."/>
            <person name="Adhikari A."/>
            <person name="Zheng C.-J."/>
            <person name="Schuster L."/>
            <person name="Cowan T.M."/>
            <person name="Smanski M.J."/>
            <person name="Chevrette M.G."/>
            <person name="De Carvalho L.P.S."/>
            <person name="Shen B."/>
        </authorList>
    </citation>
    <scope>NUCLEOTIDE SEQUENCE [LARGE SCALE GENOMIC DNA]</scope>
    <source>
        <strain evidence="3 4">NPDC003029</strain>
    </source>
</reference>
<feature type="compositionally biased region" description="Basic and acidic residues" evidence="1">
    <location>
        <begin position="117"/>
        <end position="129"/>
    </location>
</feature>
<dbReference type="SUPFAM" id="SSF103473">
    <property type="entry name" value="MFS general substrate transporter"/>
    <property type="match status" value="1"/>
</dbReference>
<feature type="region of interest" description="Disordered" evidence="1">
    <location>
        <begin position="1"/>
        <end position="23"/>
    </location>
</feature>
<keyword evidence="4" id="KW-1185">Reference proteome</keyword>
<proteinExistence type="predicted"/>
<comment type="caution">
    <text evidence="3">The sequence shown here is derived from an EMBL/GenBank/DDBJ whole genome shotgun (WGS) entry which is preliminary data.</text>
</comment>
<name>A0ABW6RKE9_9ACTN</name>
<dbReference type="Proteomes" id="UP001601976">
    <property type="component" value="Unassembled WGS sequence"/>
</dbReference>
<keyword evidence="2" id="KW-0812">Transmembrane</keyword>
<accession>A0ABW6RKE9</accession>
<organism evidence="3 4">
    <name type="scientific">Streptomyces flavidovirens</name>
    <dbReference type="NCBI Taxonomy" id="67298"/>
    <lineage>
        <taxon>Bacteria</taxon>
        <taxon>Bacillati</taxon>
        <taxon>Actinomycetota</taxon>
        <taxon>Actinomycetes</taxon>
        <taxon>Kitasatosporales</taxon>
        <taxon>Streptomycetaceae</taxon>
        <taxon>Streptomyces</taxon>
    </lineage>
</organism>